<dbReference type="GO" id="GO:0006950">
    <property type="term" value="P:response to stress"/>
    <property type="evidence" value="ECO:0007669"/>
    <property type="project" value="UniProtKB-ARBA"/>
</dbReference>
<evidence type="ECO:0000313" key="3">
    <source>
        <dbReference type="Proteomes" id="UP000054404"/>
    </source>
</evidence>
<name>A0A0W1KL97_9ACTO</name>
<dbReference type="PROSITE" id="PS51352">
    <property type="entry name" value="THIOREDOXIN_2"/>
    <property type="match status" value="1"/>
</dbReference>
<dbReference type="RefSeq" id="WP_062613462.1">
    <property type="nucleotide sequence ID" value="NZ_CALTZF010000002.1"/>
</dbReference>
<gene>
    <name evidence="2" type="primary">trxA</name>
    <name evidence="2" type="ORF">AQZ59_00899</name>
</gene>
<dbReference type="InterPro" id="IPR013766">
    <property type="entry name" value="Thioredoxin_domain"/>
</dbReference>
<dbReference type="STRING" id="59561.AQZ59_00899"/>
<dbReference type="SUPFAM" id="SSF52833">
    <property type="entry name" value="Thioredoxin-like"/>
    <property type="match status" value="1"/>
</dbReference>
<comment type="caution">
    <text evidence="2">The sequence shown here is derived from an EMBL/GenBank/DDBJ whole genome shotgun (WGS) entry which is preliminary data.</text>
</comment>
<feature type="domain" description="Thioredoxin" evidence="1">
    <location>
        <begin position="12"/>
        <end position="136"/>
    </location>
</feature>
<dbReference type="PATRIC" id="fig|59561.3.peg.891"/>
<accession>A0A0W1KL97</accession>
<dbReference type="OrthoDB" id="5181746at2"/>
<evidence type="ECO:0000313" key="2">
    <source>
        <dbReference type="EMBL" id="KTF04377.1"/>
    </source>
</evidence>
<reference evidence="2 3" key="1">
    <citation type="submission" date="2015-11" db="EMBL/GenBank/DDBJ databases">
        <title>Draft Genome Sequence of the Type Strain Trueperella bernardiae LCDC 89-0504T, Isolated from Blood Culture.</title>
        <authorList>
            <person name="Bernier A.-M."/>
            <person name="Bernard K."/>
        </authorList>
    </citation>
    <scope>NUCLEOTIDE SEQUENCE [LARGE SCALE GENOMIC DNA]</scope>
    <source>
        <strain evidence="2 3">LCDC 89-0504</strain>
    </source>
</reference>
<sequence>MSMSMGGAVDLSMFNTPEPQAAGGAVQGPWIYDLTDQGLQGAVTTSAKVPVVVVFHSSHSENSQTLVAIFERLITAKAGRIQLAKLSVDEYAEVAQSFGVSAVPAAAALLQGQPVPLFQGMPEEAQLAETLDKLVETAAQYGINGVLDNSAAAPEPEVPPLHREGREALEKGDLAAAHAAYTKALAENPGDDEAQTALHQVELLQRIEKLDIAGDVSRVESVLRAAAEAPVSDVEPHLTAADVEFSLNRPDAAFARLIEVVRATSGEDRDSARERLLAYFDILGPSEVVTQARKALTNALF</sequence>
<dbReference type="Gene3D" id="1.25.40.10">
    <property type="entry name" value="Tetratricopeptide repeat domain"/>
    <property type="match status" value="1"/>
</dbReference>
<dbReference type="InterPro" id="IPR036249">
    <property type="entry name" value="Thioredoxin-like_sf"/>
</dbReference>
<dbReference type="Pfam" id="PF14561">
    <property type="entry name" value="TPR_20"/>
    <property type="match status" value="1"/>
</dbReference>
<organism evidence="2 3">
    <name type="scientific">Trueperella bernardiae</name>
    <dbReference type="NCBI Taxonomy" id="59561"/>
    <lineage>
        <taxon>Bacteria</taxon>
        <taxon>Bacillati</taxon>
        <taxon>Actinomycetota</taxon>
        <taxon>Actinomycetes</taxon>
        <taxon>Actinomycetales</taxon>
        <taxon>Actinomycetaceae</taxon>
        <taxon>Trueperella</taxon>
    </lineage>
</organism>
<proteinExistence type="predicted"/>
<dbReference type="Gene3D" id="3.40.30.10">
    <property type="entry name" value="Glutaredoxin"/>
    <property type="match status" value="1"/>
</dbReference>
<dbReference type="InterPro" id="IPR011990">
    <property type="entry name" value="TPR-like_helical_dom_sf"/>
</dbReference>
<dbReference type="EMBL" id="LNIZ01000003">
    <property type="protein sequence ID" value="KTF04377.1"/>
    <property type="molecule type" value="Genomic_DNA"/>
</dbReference>
<keyword evidence="3" id="KW-1185">Reference proteome</keyword>
<dbReference type="Pfam" id="PF00085">
    <property type="entry name" value="Thioredoxin"/>
    <property type="match status" value="1"/>
</dbReference>
<dbReference type="SUPFAM" id="SSF48452">
    <property type="entry name" value="TPR-like"/>
    <property type="match status" value="1"/>
</dbReference>
<dbReference type="AlphaFoldDB" id="A0A0W1KL97"/>
<evidence type="ECO:0000259" key="1">
    <source>
        <dbReference type="PROSITE" id="PS51352"/>
    </source>
</evidence>
<dbReference type="Proteomes" id="UP000054404">
    <property type="component" value="Unassembled WGS sequence"/>
</dbReference>
<protein>
    <submittedName>
        <fullName evidence="2">Thioredoxin</fullName>
    </submittedName>
</protein>